<gene>
    <name evidence="2" type="ORF">NKR19_g5346</name>
</gene>
<name>A0AA38VLA9_9PEZI</name>
<feature type="region of interest" description="Disordered" evidence="1">
    <location>
        <begin position="312"/>
        <end position="407"/>
    </location>
</feature>
<feature type="region of interest" description="Disordered" evidence="1">
    <location>
        <begin position="1"/>
        <end position="34"/>
    </location>
</feature>
<comment type="caution">
    <text evidence="2">The sequence shown here is derived from an EMBL/GenBank/DDBJ whole genome shotgun (WGS) entry which is preliminary data.</text>
</comment>
<organism evidence="2 3">
    <name type="scientific">Coniochaeta hoffmannii</name>
    <dbReference type="NCBI Taxonomy" id="91930"/>
    <lineage>
        <taxon>Eukaryota</taxon>
        <taxon>Fungi</taxon>
        <taxon>Dikarya</taxon>
        <taxon>Ascomycota</taxon>
        <taxon>Pezizomycotina</taxon>
        <taxon>Sordariomycetes</taxon>
        <taxon>Sordariomycetidae</taxon>
        <taxon>Coniochaetales</taxon>
        <taxon>Coniochaetaceae</taxon>
        <taxon>Coniochaeta</taxon>
    </lineage>
</organism>
<feature type="compositionally biased region" description="Acidic residues" evidence="1">
    <location>
        <begin position="983"/>
        <end position="998"/>
    </location>
</feature>
<feature type="region of interest" description="Disordered" evidence="1">
    <location>
        <begin position="669"/>
        <end position="701"/>
    </location>
</feature>
<dbReference type="Proteomes" id="UP001174691">
    <property type="component" value="Unassembled WGS sequence"/>
</dbReference>
<feature type="region of interest" description="Disordered" evidence="1">
    <location>
        <begin position="270"/>
        <end position="298"/>
    </location>
</feature>
<evidence type="ECO:0000313" key="2">
    <source>
        <dbReference type="EMBL" id="KAJ9150149.1"/>
    </source>
</evidence>
<dbReference type="AlphaFoldDB" id="A0AA38VLA9"/>
<protein>
    <submittedName>
        <fullName evidence="2">Uncharacterized protein</fullName>
    </submittedName>
</protein>
<evidence type="ECO:0000256" key="1">
    <source>
        <dbReference type="SAM" id="MobiDB-lite"/>
    </source>
</evidence>
<keyword evidence="3" id="KW-1185">Reference proteome</keyword>
<proteinExistence type="predicted"/>
<feature type="compositionally biased region" description="Basic and acidic residues" evidence="1">
    <location>
        <begin position="21"/>
        <end position="34"/>
    </location>
</feature>
<feature type="region of interest" description="Disordered" evidence="1">
    <location>
        <begin position="152"/>
        <end position="175"/>
    </location>
</feature>
<reference evidence="2" key="1">
    <citation type="submission" date="2022-07" db="EMBL/GenBank/DDBJ databases">
        <title>Fungi with potential for degradation of polypropylene.</title>
        <authorList>
            <person name="Gostincar C."/>
        </authorList>
    </citation>
    <scope>NUCLEOTIDE SEQUENCE</scope>
    <source>
        <strain evidence="2">EXF-13287</strain>
    </source>
</reference>
<feature type="compositionally biased region" description="Basic and acidic residues" evidence="1">
    <location>
        <begin position="953"/>
        <end position="962"/>
    </location>
</feature>
<dbReference type="EMBL" id="JANBVN010000073">
    <property type="protein sequence ID" value="KAJ9150149.1"/>
    <property type="molecule type" value="Genomic_DNA"/>
</dbReference>
<accession>A0AA38VLA9</accession>
<feature type="compositionally biased region" description="Basic residues" evidence="1">
    <location>
        <begin position="893"/>
        <end position="903"/>
    </location>
</feature>
<feature type="compositionally biased region" description="Basic and acidic residues" evidence="1">
    <location>
        <begin position="1"/>
        <end position="11"/>
    </location>
</feature>
<sequence>MDTALQRDKKASYQSHQRHGAGQERRATAEAHRREVLLRTEPRRRWQASIKPRSQKFKEVVAIFEEKLEDRRTTVQNILDEYFTKHERDLLIPADKRRNRTLARIQRNNRVRYRMLVRSPRFSIWADQATSLHLKLAMLWFGLPVEPIEFEPQEELGSGSDTADDVAEAETEKRHEEAARVENALRFLNSYGERYFGRDHMQRPDPTFEAYYTLNQLCPAAQKKKRPEAGRLGSPIRLRRSPISLPGGALSEDLLDIDANNFNESDLDVESLSGGSFSDSDHDGEGPAAGVSLRGGAGDNEEEMMKMATELSDSLYKPKEENRPTVRFQEASAGDVSGQVEEYDEPTATSAKAKGKQPAGNNPASSHQFKKPGVPRSQTLTQQERQGDTREATYSKPPSVHTENRIPQTAPPLEKVLQFESDNIPSIALGVLTPTEQRKLQVAYYNMRNILLERSQKCPYRGCDRVFPMADEDRMQQHLEAKHMGDRCNFCDEVLYQHWTVNQRRAHFLSNHIDLFLNMGHVEDDNGFGAGPRPHGQVDYARESRYSWCPRCGRDHRTLDAKADREHHDSVCYPGAPAGEWIPCKQCGVIRSPMKRHKCRDVVNTMEWPYCHRCGLAMGEFSDLYRARHQLHCMGFYAEDARRCPWCHMDLEEGPMKFQKLSHIQHCDRKPDPAAQGPLDPETGKPWPYKPPLEEVEGEKGQDPPQVCTLCDKTIIQFDAHLLLKHIEDNHADFTALCIFCKLDYEKRGWGDDRQKILLHLDDHIHDRRAKMAADLAETFDLPDNHPYMRTVIRKEDLPYIRDIRDVQHTKELYDALWRVYRSQTEECEEDKKQIAALRAALLSKDMEVTALKAAKAKEGGKPKKPAINPFAPSPPAAPSASSATGQKENVKRSGKTKPKPHQKAVASTASASATPPPASSATKRKASRHPTTGPADPSYRPTASDSEPSTDDEFRKEEAKLRRANKRKKTANQDPSYKPSREEEEEEREDDDREQEV</sequence>
<feature type="region of interest" description="Disordered" evidence="1">
    <location>
        <begin position="855"/>
        <end position="998"/>
    </location>
</feature>
<evidence type="ECO:0000313" key="3">
    <source>
        <dbReference type="Proteomes" id="UP001174691"/>
    </source>
</evidence>